<feature type="non-terminal residue" evidence="2">
    <location>
        <position position="1"/>
    </location>
</feature>
<name>A0A034WFA4_BACDO</name>
<dbReference type="InterPro" id="IPR007614">
    <property type="entry name" value="Retinin_C"/>
</dbReference>
<accession>A0A034WFA4</accession>
<dbReference type="PANTHER" id="PTHR34931:SF3">
    <property type="entry name" value="FI02976P-RELATED"/>
    <property type="match status" value="1"/>
</dbReference>
<evidence type="ECO:0008006" key="3">
    <source>
        <dbReference type="Google" id="ProtNLM"/>
    </source>
</evidence>
<dbReference type="AlphaFoldDB" id="A0A034WFA4"/>
<keyword evidence="1" id="KW-0812">Transmembrane</keyword>
<sequence>RGTVTTVIHRNTELQYSQAFNTRERIIKMLKLAVLLSTLLAVAVARPGYLSHAPLLYSAPAAVIHEPVLAKVGAIVKSYPTAVSHQSSSIVHSSAVAVQPILAPIVKTTYTAPVLHAAPIYKTLALPSLHASPSAGWW</sequence>
<reference evidence="2" key="1">
    <citation type="journal article" date="2014" name="BMC Genomics">
        <title>Characterizing the developmental transcriptome of the oriental fruit fly, Bactrocera dorsalis (Diptera: Tephritidae) through comparative genomic analysis with Drosophila melanogaster utilizing modENCODE datasets.</title>
        <authorList>
            <person name="Geib S.M."/>
            <person name="Calla B."/>
            <person name="Hall B."/>
            <person name="Hou S."/>
            <person name="Manoukis N.C."/>
        </authorList>
    </citation>
    <scope>NUCLEOTIDE SEQUENCE</scope>
    <source>
        <strain evidence="2">Punador</strain>
    </source>
</reference>
<keyword evidence="1" id="KW-1133">Transmembrane helix</keyword>
<dbReference type="EMBL" id="GAKP01005945">
    <property type="protein sequence ID" value="JAC53007.1"/>
    <property type="molecule type" value="Transcribed_RNA"/>
</dbReference>
<dbReference type="Pfam" id="PF04527">
    <property type="entry name" value="Retinin_C"/>
    <property type="match status" value="1"/>
</dbReference>
<dbReference type="OrthoDB" id="7493332at2759"/>
<feature type="transmembrane region" description="Helical" evidence="1">
    <location>
        <begin position="32"/>
        <end position="50"/>
    </location>
</feature>
<keyword evidence="1" id="KW-0472">Membrane</keyword>
<proteinExistence type="predicted"/>
<evidence type="ECO:0000313" key="2">
    <source>
        <dbReference type="EMBL" id="JAC53007.1"/>
    </source>
</evidence>
<dbReference type="PANTHER" id="PTHR34931">
    <property type="entry name" value="FI02976P-RELATED"/>
    <property type="match status" value="1"/>
</dbReference>
<organism evidence="2">
    <name type="scientific">Bactrocera dorsalis</name>
    <name type="common">Oriental fruit fly</name>
    <name type="synonym">Dacus dorsalis</name>
    <dbReference type="NCBI Taxonomy" id="27457"/>
    <lineage>
        <taxon>Eukaryota</taxon>
        <taxon>Metazoa</taxon>
        <taxon>Ecdysozoa</taxon>
        <taxon>Arthropoda</taxon>
        <taxon>Hexapoda</taxon>
        <taxon>Insecta</taxon>
        <taxon>Pterygota</taxon>
        <taxon>Neoptera</taxon>
        <taxon>Endopterygota</taxon>
        <taxon>Diptera</taxon>
        <taxon>Brachycera</taxon>
        <taxon>Muscomorpha</taxon>
        <taxon>Tephritoidea</taxon>
        <taxon>Tephritidae</taxon>
        <taxon>Bactrocera</taxon>
        <taxon>Bactrocera</taxon>
    </lineage>
</organism>
<evidence type="ECO:0000256" key="1">
    <source>
        <dbReference type="SAM" id="Phobius"/>
    </source>
</evidence>
<protein>
    <recommendedName>
        <fullName evidence="3">Pupal cuticle protein G1A</fullName>
    </recommendedName>
</protein>